<name>A0A3S1DXB3_9BACL</name>
<proteinExistence type="predicted"/>
<dbReference type="Proteomes" id="UP000272464">
    <property type="component" value="Unassembled WGS sequence"/>
</dbReference>
<evidence type="ECO:0000256" key="1">
    <source>
        <dbReference type="SAM" id="MobiDB-lite"/>
    </source>
</evidence>
<gene>
    <name evidence="2" type="ORF">EJP77_09060</name>
</gene>
<sequence length="72" mass="7252">MTVTVAPNPAKAITAFDFGALNVTGTVDEVAKTVALTVPYGTDVTSLTPTITHTGASISPNSGEAQDFSSPV</sequence>
<dbReference type="RefSeq" id="WP_221886009.1">
    <property type="nucleotide sequence ID" value="NZ_RZNX01000003.1"/>
</dbReference>
<feature type="non-terminal residue" evidence="2">
    <location>
        <position position="72"/>
    </location>
</feature>
<reference evidence="2 3" key="1">
    <citation type="submission" date="2018-12" db="EMBL/GenBank/DDBJ databases">
        <authorList>
            <person name="Sun L."/>
            <person name="Chen Z."/>
        </authorList>
    </citation>
    <scope>NUCLEOTIDE SEQUENCE [LARGE SCALE GENOMIC DNA]</scope>
    <source>
        <strain evidence="2 3">3-5-3</strain>
    </source>
</reference>
<feature type="region of interest" description="Disordered" evidence="1">
    <location>
        <begin position="53"/>
        <end position="72"/>
    </location>
</feature>
<organism evidence="2 3">
    <name type="scientific">Paenibacillus zeisoli</name>
    <dbReference type="NCBI Taxonomy" id="2496267"/>
    <lineage>
        <taxon>Bacteria</taxon>
        <taxon>Bacillati</taxon>
        <taxon>Bacillota</taxon>
        <taxon>Bacilli</taxon>
        <taxon>Bacillales</taxon>
        <taxon>Paenibacillaceae</taxon>
        <taxon>Paenibacillus</taxon>
    </lineage>
</organism>
<dbReference type="AlphaFoldDB" id="A0A3S1DXB3"/>
<evidence type="ECO:0000313" key="3">
    <source>
        <dbReference type="Proteomes" id="UP000272464"/>
    </source>
</evidence>
<keyword evidence="3" id="KW-1185">Reference proteome</keyword>
<dbReference type="EMBL" id="RZNX01000003">
    <property type="protein sequence ID" value="RUT31540.1"/>
    <property type="molecule type" value="Genomic_DNA"/>
</dbReference>
<comment type="caution">
    <text evidence="2">The sequence shown here is derived from an EMBL/GenBank/DDBJ whole genome shotgun (WGS) entry which is preliminary data.</text>
</comment>
<accession>A0A3S1DXB3</accession>
<evidence type="ECO:0000313" key="2">
    <source>
        <dbReference type="EMBL" id="RUT31540.1"/>
    </source>
</evidence>
<protein>
    <submittedName>
        <fullName evidence="2">Uncharacterized protein</fullName>
    </submittedName>
</protein>
<dbReference type="Gene3D" id="2.60.40.2340">
    <property type="match status" value="1"/>
</dbReference>